<dbReference type="Proteomes" id="UP001064048">
    <property type="component" value="Chromosome 24"/>
</dbReference>
<protein>
    <submittedName>
        <fullName evidence="1">Uncharacterized protein</fullName>
    </submittedName>
</protein>
<sequence>MRARLFYFLAISALCHVRAKVETEEDDPDSDAPILIQFYLPGEQNLDSGEANKTQTEPPQLDEKDNMDPDDSSSESIGATVSQIYRHPYAASLLKNNSYVCSAVILNTYWLITQSKCFDTDIIASYVTHRNLGNFTIRVGSSYNNKGGALFKLKMLINNFDLKVSAVKLESPLEFGSRVRSVRLPNPDEEVTLGYLATVLAWTPVGHMRLVNAPVIEATICESYTKLLPGHFICMGGVQDPNRHFCRKDDGGAVVQNNTLIAISSFLHKCALYSRSHAFPKVSSFSRWLDSVIWDEDNRPTTIQVSTPSLITKTMANVTETPPEPRNVYQDPRKFLLTLPFDPINVPLEPAEDNSVIPRMSLYESYLQNLARAKTSTTMDPDTLEKKRQEWIHKFGNSPLLMPPAFQNQLDYV</sequence>
<comment type="caution">
    <text evidence="1">The sequence shown here is derived from an EMBL/GenBank/DDBJ whole genome shotgun (WGS) entry which is preliminary data.</text>
</comment>
<accession>A0ACC0K9L9</accession>
<evidence type="ECO:0000313" key="1">
    <source>
        <dbReference type="EMBL" id="KAI8432845.1"/>
    </source>
</evidence>
<evidence type="ECO:0000313" key="2">
    <source>
        <dbReference type="Proteomes" id="UP001064048"/>
    </source>
</evidence>
<name>A0ACC0K9L9_CHOFU</name>
<keyword evidence="2" id="KW-1185">Reference proteome</keyword>
<proteinExistence type="predicted"/>
<reference evidence="1 2" key="1">
    <citation type="journal article" date="2022" name="Genome Biol. Evol.">
        <title>The Spruce Budworm Genome: Reconstructing the Evolutionary History of Antifreeze Proteins.</title>
        <authorList>
            <person name="Beliveau C."/>
            <person name="Gagne P."/>
            <person name="Picq S."/>
            <person name="Vernygora O."/>
            <person name="Keeling C.I."/>
            <person name="Pinkney K."/>
            <person name="Doucet D."/>
            <person name="Wen F."/>
            <person name="Johnston J.S."/>
            <person name="Maaroufi H."/>
            <person name="Boyle B."/>
            <person name="Laroche J."/>
            <person name="Dewar K."/>
            <person name="Juretic N."/>
            <person name="Blackburn G."/>
            <person name="Nisole A."/>
            <person name="Brunet B."/>
            <person name="Brandao M."/>
            <person name="Lumley L."/>
            <person name="Duan J."/>
            <person name="Quan G."/>
            <person name="Lucarotti C.J."/>
            <person name="Roe A.D."/>
            <person name="Sperling F.A.H."/>
            <person name="Levesque R.C."/>
            <person name="Cusson M."/>
        </authorList>
    </citation>
    <scope>NUCLEOTIDE SEQUENCE [LARGE SCALE GENOMIC DNA]</scope>
    <source>
        <strain evidence="1">Glfc:IPQL:Cfum</strain>
    </source>
</reference>
<dbReference type="EMBL" id="CM046124">
    <property type="protein sequence ID" value="KAI8432845.1"/>
    <property type="molecule type" value="Genomic_DNA"/>
</dbReference>
<gene>
    <name evidence="1" type="ORF">MSG28_013776</name>
</gene>
<organism evidence="1 2">
    <name type="scientific">Choristoneura fumiferana</name>
    <name type="common">Spruce budworm moth</name>
    <name type="synonym">Archips fumiferana</name>
    <dbReference type="NCBI Taxonomy" id="7141"/>
    <lineage>
        <taxon>Eukaryota</taxon>
        <taxon>Metazoa</taxon>
        <taxon>Ecdysozoa</taxon>
        <taxon>Arthropoda</taxon>
        <taxon>Hexapoda</taxon>
        <taxon>Insecta</taxon>
        <taxon>Pterygota</taxon>
        <taxon>Neoptera</taxon>
        <taxon>Endopterygota</taxon>
        <taxon>Lepidoptera</taxon>
        <taxon>Glossata</taxon>
        <taxon>Ditrysia</taxon>
        <taxon>Tortricoidea</taxon>
        <taxon>Tortricidae</taxon>
        <taxon>Tortricinae</taxon>
        <taxon>Choristoneura</taxon>
    </lineage>
</organism>